<protein>
    <submittedName>
        <fullName evidence="1">Uncharacterized protein</fullName>
    </submittedName>
</protein>
<dbReference type="Proteomes" id="UP000244682">
    <property type="component" value="Chromosome"/>
</dbReference>
<evidence type="ECO:0000313" key="1">
    <source>
        <dbReference type="EMBL" id="AWC95761.1"/>
    </source>
</evidence>
<gene>
    <name evidence="1" type="ORF">AM380_20045</name>
</gene>
<sequence length="86" mass="9728">MPSEFYIGNIDLSHISLMMGKITLSVDLFSFFSTSIRVEELCRKMGISKATYDPAHLTIASISFANKDLVCLAIFDIPLFLWHLKN</sequence>
<organism evidence="1 2">
    <name type="scientific">Morganella morganii</name>
    <name type="common">Proteus morganii</name>
    <dbReference type="NCBI Taxonomy" id="582"/>
    <lineage>
        <taxon>Bacteria</taxon>
        <taxon>Pseudomonadati</taxon>
        <taxon>Pseudomonadota</taxon>
        <taxon>Gammaproteobacteria</taxon>
        <taxon>Enterobacterales</taxon>
        <taxon>Morganellaceae</taxon>
        <taxon>Morganella</taxon>
    </lineage>
</organism>
<reference evidence="1 2" key="1">
    <citation type="submission" date="2018-04" db="EMBL/GenBank/DDBJ databases">
        <title>Whole genome sequencing of Morganella morganii AR_0133.</title>
        <authorList>
            <person name="Conlan S."/>
            <person name="Thomas P.J."/>
            <person name="Mullikin J."/>
            <person name="Frank K.M."/>
            <person name="Segre J.A."/>
        </authorList>
    </citation>
    <scope>NUCLEOTIDE SEQUENCE [LARGE SCALE GENOMIC DNA]</scope>
    <source>
        <strain evidence="1 2">AR_0133</strain>
    </source>
</reference>
<dbReference type="AlphaFoldDB" id="A0AAU8ZSP8"/>
<accession>A0AAU8ZSP8</accession>
<evidence type="ECO:0000313" key="2">
    <source>
        <dbReference type="Proteomes" id="UP000244682"/>
    </source>
</evidence>
<name>A0AAU8ZSP8_MORMO</name>
<dbReference type="EMBL" id="CP028956">
    <property type="protein sequence ID" value="AWC95761.1"/>
    <property type="molecule type" value="Genomic_DNA"/>
</dbReference>
<proteinExistence type="predicted"/>